<feature type="region of interest" description="Disordered" evidence="1">
    <location>
        <begin position="119"/>
        <end position="166"/>
    </location>
</feature>
<feature type="non-terminal residue" evidence="2">
    <location>
        <position position="1"/>
    </location>
</feature>
<accession>A0AAV5UGR9</accession>
<name>A0AAV5UGR9_9BILA</name>
<proteinExistence type="predicted"/>
<protein>
    <submittedName>
        <fullName evidence="2">Uncharacterized protein</fullName>
    </submittedName>
</protein>
<evidence type="ECO:0000256" key="1">
    <source>
        <dbReference type="SAM" id="MobiDB-lite"/>
    </source>
</evidence>
<organism evidence="2 3">
    <name type="scientific">Pristionchus entomophagus</name>
    <dbReference type="NCBI Taxonomy" id="358040"/>
    <lineage>
        <taxon>Eukaryota</taxon>
        <taxon>Metazoa</taxon>
        <taxon>Ecdysozoa</taxon>
        <taxon>Nematoda</taxon>
        <taxon>Chromadorea</taxon>
        <taxon>Rhabditida</taxon>
        <taxon>Rhabditina</taxon>
        <taxon>Diplogasteromorpha</taxon>
        <taxon>Diplogasteroidea</taxon>
        <taxon>Neodiplogasteridae</taxon>
        <taxon>Pristionchus</taxon>
    </lineage>
</organism>
<evidence type="ECO:0000313" key="3">
    <source>
        <dbReference type="Proteomes" id="UP001432027"/>
    </source>
</evidence>
<dbReference type="Proteomes" id="UP001432027">
    <property type="component" value="Unassembled WGS sequence"/>
</dbReference>
<reference evidence="2" key="1">
    <citation type="submission" date="2023-10" db="EMBL/GenBank/DDBJ databases">
        <title>Genome assembly of Pristionchus species.</title>
        <authorList>
            <person name="Yoshida K."/>
            <person name="Sommer R.J."/>
        </authorList>
    </citation>
    <scope>NUCLEOTIDE SEQUENCE</scope>
    <source>
        <strain evidence="2">RS0144</strain>
    </source>
</reference>
<feature type="region of interest" description="Disordered" evidence="1">
    <location>
        <begin position="178"/>
        <end position="201"/>
    </location>
</feature>
<evidence type="ECO:0000313" key="2">
    <source>
        <dbReference type="EMBL" id="GMT05777.1"/>
    </source>
</evidence>
<comment type="caution">
    <text evidence="2">The sequence shown here is derived from an EMBL/GenBank/DDBJ whole genome shotgun (WGS) entry which is preliminary data.</text>
</comment>
<dbReference type="AlphaFoldDB" id="A0AAV5UGR9"/>
<sequence length="201" mass="22550">TPPPPPGFGFDHSSNQEYPRRNFNFYFDYHEEFRTLPPYSLFGSFWNGMATPHLPNRPFIYAKVISGNTVRAVKYLADFDIIIMEKDQPLRRAILMDALPTRVIRVPVPVVVTSNCGHHPECPASDPPHPVSDDFPTLSESLQQQPKQQRSQEYQSPAAASKPAAAAVVSSPIAVDRARQVSSKSSSVAKQQPKWKPWLSH</sequence>
<feature type="compositionally biased region" description="Low complexity" evidence="1">
    <location>
        <begin position="178"/>
        <end position="191"/>
    </location>
</feature>
<keyword evidence="3" id="KW-1185">Reference proteome</keyword>
<feature type="compositionally biased region" description="Low complexity" evidence="1">
    <location>
        <begin position="139"/>
        <end position="166"/>
    </location>
</feature>
<dbReference type="EMBL" id="BTSX01000006">
    <property type="protein sequence ID" value="GMT05777.1"/>
    <property type="molecule type" value="Genomic_DNA"/>
</dbReference>
<gene>
    <name evidence="2" type="ORF">PENTCL1PPCAC_27951</name>
</gene>